<evidence type="ECO:0000313" key="4">
    <source>
        <dbReference type="Proteomes" id="UP000257109"/>
    </source>
</evidence>
<feature type="non-terminal residue" evidence="3">
    <location>
        <position position="105"/>
    </location>
</feature>
<protein>
    <recommendedName>
        <fullName evidence="2">PB1-like domain-containing protein</fullName>
    </recommendedName>
</protein>
<dbReference type="InterPro" id="IPR058594">
    <property type="entry name" value="PB1-like_dom_pln"/>
</dbReference>
<evidence type="ECO:0000313" key="3">
    <source>
        <dbReference type="EMBL" id="RDX58490.1"/>
    </source>
</evidence>
<evidence type="ECO:0000259" key="2">
    <source>
        <dbReference type="Pfam" id="PF26130"/>
    </source>
</evidence>
<feature type="transmembrane region" description="Helical" evidence="1">
    <location>
        <begin position="38"/>
        <end position="60"/>
    </location>
</feature>
<keyword evidence="1" id="KW-0472">Membrane</keyword>
<keyword evidence="4" id="KW-1185">Reference proteome</keyword>
<gene>
    <name evidence="3" type="ORF">CR513_62192</name>
</gene>
<organism evidence="3 4">
    <name type="scientific">Mucuna pruriens</name>
    <name type="common">Velvet bean</name>
    <name type="synonym">Dolichos pruriens</name>
    <dbReference type="NCBI Taxonomy" id="157652"/>
    <lineage>
        <taxon>Eukaryota</taxon>
        <taxon>Viridiplantae</taxon>
        <taxon>Streptophyta</taxon>
        <taxon>Embryophyta</taxon>
        <taxon>Tracheophyta</taxon>
        <taxon>Spermatophyta</taxon>
        <taxon>Magnoliopsida</taxon>
        <taxon>eudicotyledons</taxon>
        <taxon>Gunneridae</taxon>
        <taxon>Pentapetalae</taxon>
        <taxon>rosids</taxon>
        <taxon>fabids</taxon>
        <taxon>Fabales</taxon>
        <taxon>Fabaceae</taxon>
        <taxon>Papilionoideae</taxon>
        <taxon>50 kb inversion clade</taxon>
        <taxon>NPAAA clade</taxon>
        <taxon>indigoferoid/millettioid clade</taxon>
        <taxon>Phaseoleae</taxon>
        <taxon>Mucuna</taxon>
    </lineage>
</organism>
<keyword evidence="1" id="KW-0812">Transmembrane</keyword>
<name>A0A371E115_MUCPR</name>
<keyword evidence="1" id="KW-1133">Transmembrane helix</keyword>
<dbReference type="Pfam" id="PF26130">
    <property type="entry name" value="PB1-like"/>
    <property type="match status" value="1"/>
</dbReference>
<feature type="domain" description="PB1-like" evidence="2">
    <location>
        <begin position="5"/>
        <end position="99"/>
    </location>
</feature>
<sequence length="105" mass="12384">MLFFINLVLHHKGEFAQNEIGLLECVNGEMCVWQNMEIHYLIVFFIIYVKHMEVIVFFLVSKSGMDRGLPLLENNEDILSMCSIARVHPVKDIHIYFYHVLDVDR</sequence>
<dbReference type="Proteomes" id="UP000257109">
    <property type="component" value="Unassembled WGS sequence"/>
</dbReference>
<proteinExistence type="predicted"/>
<comment type="caution">
    <text evidence="3">The sequence shown here is derived from an EMBL/GenBank/DDBJ whole genome shotgun (WGS) entry which is preliminary data.</text>
</comment>
<dbReference type="AlphaFoldDB" id="A0A371E115"/>
<accession>A0A371E115</accession>
<dbReference type="EMBL" id="QJKJ01017436">
    <property type="protein sequence ID" value="RDX58490.1"/>
    <property type="molecule type" value="Genomic_DNA"/>
</dbReference>
<evidence type="ECO:0000256" key="1">
    <source>
        <dbReference type="SAM" id="Phobius"/>
    </source>
</evidence>
<reference evidence="3" key="1">
    <citation type="submission" date="2018-05" db="EMBL/GenBank/DDBJ databases">
        <title>Draft genome of Mucuna pruriens seed.</title>
        <authorList>
            <person name="Nnadi N.E."/>
            <person name="Vos R."/>
            <person name="Hasami M.H."/>
            <person name="Devisetty U.K."/>
            <person name="Aguiy J.C."/>
        </authorList>
    </citation>
    <scope>NUCLEOTIDE SEQUENCE [LARGE SCALE GENOMIC DNA]</scope>
    <source>
        <strain evidence="3">JCA_2017</strain>
    </source>
</reference>